<sequence length="308" mass="33818">MRAEAARSPGAAVSAAAYFADRRWADTPSGRIAYVERGQGPAALFVHGVLLNGYLWRQQLAELGDARRCIALDLLGHGHTEAAPDQDASVTANAHMLAQFLDALGIDRVDLVGNDSGGGICQIFAALYPQRLRSLTLSNCDAHDNWPPEAFKPFVAMVAAGGLGDTLTAMRADKNVFREALAPAYERPQQVSDATIDAYLGPFLDPQRLRELERFVNAFDCRHTLAIEDGLRRLQTPTLIAWGTDDAYFPLQWAHWLQQTIPGAGQPVEFDGARIFFPEERWQDFNRALRAHWSAHAPVSETTQGAPA</sequence>
<protein>
    <submittedName>
        <fullName evidence="2">Alpha/beta hydrolase</fullName>
    </submittedName>
</protein>
<name>A0A371K067_9GAMM</name>
<dbReference type="SUPFAM" id="SSF53474">
    <property type="entry name" value="alpha/beta-Hydrolases"/>
    <property type="match status" value="1"/>
</dbReference>
<dbReference type="GO" id="GO:0016787">
    <property type="term" value="F:hydrolase activity"/>
    <property type="evidence" value="ECO:0007669"/>
    <property type="project" value="UniProtKB-KW"/>
</dbReference>
<organism evidence="2 3">
    <name type="scientific">Lysobacter silvisoli</name>
    <dbReference type="NCBI Taxonomy" id="2293254"/>
    <lineage>
        <taxon>Bacteria</taxon>
        <taxon>Pseudomonadati</taxon>
        <taxon>Pseudomonadota</taxon>
        <taxon>Gammaproteobacteria</taxon>
        <taxon>Lysobacterales</taxon>
        <taxon>Lysobacteraceae</taxon>
        <taxon>Lysobacter</taxon>
    </lineage>
</organism>
<evidence type="ECO:0000313" key="2">
    <source>
        <dbReference type="EMBL" id="RDZ27252.1"/>
    </source>
</evidence>
<proteinExistence type="predicted"/>
<evidence type="ECO:0000259" key="1">
    <source>
        <dbReference type="Pfam" id="PF00561"/>
    </source>
</evidence>
<dbReference type="Proteomes" id="UP000264492">
    <property type="component" value="Unassembled WGS sequence"/>
</dbReference>
<accession>A0A371K067</accession>
<keyword evidence="3" id="KW-1185">Reference proteome</keyword>
<evidence type="ECO:0000313" key="3">
    <source>
        <dbReference type="Proteomes" id="UP000264492"/>
    </source>
</evidence>
<dbReference type="InterPro" id="IPR050266">
    <property type="entry name" value="AB_hydrolase_sf"/>
</dbReference>
<dbReference type="PRINTS" id="PR00111">
    <property type="entry name" value="ABHYDROLASE"/>
</dbReference>
<reference evidence="2 3" key="1">
    <citation type="submission" date="2018-08" db="EMBL/GenBank/DDBJ databases">
        <title>Lysobacter sp. zong2l5, whole genome shotgun sequence.</title>
        <authorList>
            <person name="Zhang X."/>
            <person name="Feng G."/>
            <person name="Zhu H."/>
        </authorList>
    </citation>
    <scope>NUCLEOTIDE SEQUENCE [LARGE SCALE GENOMIC DNA]</scope>
    <source>
        <strain evidence="3">zong2l5</strain>
    </source>
</reference>
<gene>
    <name evidence="2" type="ORF">DX914_13470</name>
</gene>
<dbReference type="InterPro" id="IPR000073">
    <property type="entry name" value="AB_hydrolase_1"/>
</dbReference>
<dbReference type="PANTHER" id="PTHR43798">
    <property type="entry name" value="MONOACYLGLYCEROL LIPASE"/>
    <property type="match status" value="1"/>
</dbReference>
<dbReference type="AlphaFoldDB" id="A0A371K067"/>
<feature type="domain" description="AB hydrolase-1" evidence="1">
    <location>
        <begin position="44"/>
        <end position="274"/>
    </location>
</feature>
<keyword evidence="2" id="KW-0378">Hydrolase</keyword>
<comment type="caution">
    <text evidence="2">The sequence shown here is derived from an EMBL/GenBank/DDBJ whole genome shotgun (WGS) entry which is preliminary data.</text>
</comment>
<dbReference type="EMBL" id="QTSU01000002">
    <property type="protein sequence ID" value="RDZ27252.1"/>
    <property type="molecule type" value="Genomic_DNA"/>
</dbReference>
<dbReference type="Gene3D" id="3.40.50.1820">
    <property type="entry name" value="alpha/beta hydrolase"/>
    <property type="match status" value="1"/>
</dbReference>
<dbReference type="OrthoDB" id="9780765at2"/>
<dbReference type="InterPro" id="IPR029058">
    <property type="entry name" value="AB_hydrolase_fold"/>
</dbReference>
<dbReference type="Pfam" id="PF00561">
    <property type="entry name" value="Abhydrolase_1"/>
    <property type="match status" value="1"/>
</dbReference>